<feature type="region of interest" description="Disordered" evidence="10">
    <location>
        <begin position="1"/>
        <end position="90"/>
    </location>
</feature>
<dbReference type="PROSITE" id="PS50157">
    <property type="entry name" value="ZINC_FINGER_C2H2_2"/>
    <property type="match status" value="2"/>
</dbReference>
<feature type="region of interest" description="Disordered" evidence="10">
    <location>
        <begin position="693"/>
        <end position="713"/>
    </location>
</feature>
<keyword evidence="2" id="KW-0479">Metal-binding</keyword>
<feature type="region of interest" description="Disordered" evidence="10">
    <location>
        <begin position="434"/>
        <end position="457"/>
    </location>
</feature>
<evidence type="ECO:0000256" key="6">
    <source>
        <dbReference type="ARBA" id="ARBA00023242"/>
    </source>
</evidence>
<accession>A0AAD5RR23</accession>
<keyword evidence="13" id="KW-1185">Reference proteome</keyword>
<keyword evidence="3" id="KW-0677">Repeat</keyword>
<evidence type="ECO:0000259" key="11">
    <source>
        <dbReference type="PROSITE" id="PS50157"/>
    </source>
</evidence>
<feature type="compositionally biased region" description="Basic and acidic residues" evidence="10">
    <location>
        <begin position="445"/>
        <end position="457"/>
    </location>
</feature>
<evidence type="ECO:0000256" key="10">
    <source>
        <dbReference type="SAM" id="MobiDB-lite"/>
    </source>
</evidence>
<comment type="caution">
    <text evidence="12">The sequence shown here is derived from an EMBL/GenBank/DDBJ whole genome shotgun (WGS) entry which is preliminary data.</text>
</comment>
<feature type="region of interest" description="Disordered" evidence="10">
    <location>
        <begin position="229"/>
        <end position="254"/>
    </location>
</feature>
<feature type="compositionally biased region" description="Basic residues" evidence="10">
    <location>
        <begin position="40"/>
        <end position="51"/>
    </location>
</feature>
<sequence length="847" mass="93087">MLSNPTTQARQRQHRRQNSTPSAFEAVKIAPNLPNNMQSQHRRQHMAHRRGMSLDTRRPMHHRQDSSSSMGYPPTVSNTTSDNTNNTGLATNPQHVLREAQQQRIARPGNPQHNFQSLPHSDEAYLISPHATPHAQRFDQSLLDPIPVSFDMYTQQHMASTPSSKDFDLFSPDSALSTPTFLSFGEGSSMAHPMSVQGWISDSEANNRRSSRRISNGIMDRVAKFETMGMEGDSNSTSDSRPTTPPTQNGQSRFSAGAEYRPQMVPVSNTVQGYMPPTPLETPQERHGQPQTQQQQQQQQQPHGQFASNPSRFSEGYDESMEETIKPNKNKRQRAQDLFADMPPLPDGSQIPPQHHQQLGPAPVTMGFDSVSMPAGPDFQGHGATNNDMIKMERGVQSLSVSPVLPQHPSPQTPQAGQFHATFDNKPDLFHPNMVHSGGASPSRSLHDSRGDSLHRRTESLASIASAASIAGINIEETKTETGVTMDDIATYIEGPDPTDNKWLCLYESCGKKFGRKENIKSHVQTHLNDRQYQCPTCKKCFVRQHDLKRHAKIHTGIKPYPCECGNSFARHDALTRHRQRGMCIGAFDGIVRKVVKRGRPRKNRPDIDSRLDKSARTRKRNESTSSVSSQSGCSDTSAPNSPQNFNDLEMLDEAPFVEAVEVTGSHTSPSSSATVNPNMNQGLRYASLPQMASMQQQPVASPSAMSNHSHHSVAPGQLVEVQTIDPAALPSHPGSPSKSVASHYNTPPELSQSSSPPCTTATHFFDVDANTSSSTSTESSLAALTTTTALEDQMLLQAWADGGDGNSLVNLDRDSGILMMNNKFEEDYETAVNMFTEGGDVFFGSS</sequence>
<evidence type="ECO:0000256" key="3">
    <source>
        <dbReference type="ARBA" id="ARBA00022737"/>
    </source>
</evidence>
<name>A0AAD5RR23_9PEZI</name>
<dbReference type="GO" id="GO:0008270">
    <property type="term" value="F:zinc ion binding"/>
    <property type="evidence" value="ECO:0007669"/>
    <property type="project" value="UniProtKB-KW"/>
</dbReference>
<dbReference type="Proteomes" id="UP001201980">
    <property type="component" value="Unassembled WGS sequence"/>
</dbReference>
<dbReference type="Gene3D" id="3.30.160.60">
    <property type="entry name" value="Classic Zinc Finger"/>
    <property type="match status" value="3"/>
</dbReference>
<evidence type="ECO:0000256" key="9">
    <source>
        <dbReference type="PROSITE-ProRule" id="PRU00042"/>
    </source>
</evidence>
<organism evidence="12 13">
    <name type="scientific">Zalerion maritima</name>
    <dbReference type="NCBI Taxonomy" id="339359"/>
    <lineage>
        <taxon>Eukaryota</taxon>
        <taxon>Fungi</taxon>
        <taxon>Dikarya</taxon>
        <taxon>Ascomycota</taxon>
        <taxon>Pezizomycotina</taxon>
        <taxon>Sordariomycetes</taxon>
        <taxon>Lulworthiomycetidae</taxon>
        <taxon>Lulworthiales</taxon>
        <taxon>Lulworthiaceae</taxon>
        <taxon>Zalerion</taxon>
    </lineage>
</organism>
<evidence type="ECO:0000313" key="12">
    <source>
        <dbReference type="EMBL" id="KAJ2902276.1"/>
    </source>
</evidence>
<comment type="similarity">
    <text evidence="7">Belongs to the pacC/RIM101 family.</text>
</comment>
<feature type="region of interest" description="Disordered" evidence="10">
    <location>
        <begin position="597"/>
        <end position="647"/>
    </location>
</feature>
<keyword evidence="6" id="KW-0539">Nucleus</keyword>
<evidence type="ECO:0000256" key="7">
    <source>
        <dbReference type="ARBA" id="ARBA00038089"/>
    </source>
</evidence>
<feature type="compositionally biased region" description="Polar residues" evidence="10">
    <location>
        <begin position="693"/>
        <end position="708"/>
    </location>
</feature>
<evidence type="ECO:0000313" key="13">
    <source>
        <dbReference type="Proteomes" id="UP001201980"/>
    </source>
</evidence>
<keyword evidence="4 9" id="KW-0863">Zinc-finger</keyword>
<dbReference type="InterPro" id="IPR050888">
    <property type="entry name" value="ZnF_C2H2-type_TF"/>
</dbReference>
<feature type="region of interest" description="Disordered" evidence="10">
    <location>
        <begin position="728"/>
        <end position="759"/>
    </location>
</feature>
<dbReference type="FunFam" id="3.30.160.60:FF:000504">
    <property type="entry name" value="C2H2 transcription factor swi5"/>
    <property type="match status" value="1"/>
</dbReference>
<dbReference type="InterPro" id="IPR036236">
    <property type="entry name" value="Znf_C2H2_sf"/>
</dbReference>
<reference evidence="12" key="1">
    <citation type="submission" date="2022-07" db="EMBL/GenBank/DDBJ databases">
        <title>Draft genome sequence of Zalerion maritima ATCC 34329, a (micro)plastics degrading marine fungus.</title>
        <authorList>
            <person name="Paco A."/>
            <person name="Goncalves M.F.M."/>
            <person name="Rocha-Santos T.A.P."/>
            <person name="Alves A."/>
        </authorList>
    </citation>
    <scope>NUCLEOTIDE SEQUENCE</scope>
    <source>
        <strain evidence="12">ATCC 34329</strain>
    </source>
</reference>
<feature type="compositionally biased region" description="Basic and acidic residues" evidence="10">
    <location>
        <begin position="604"/>
        <end position="616"/>
    </location>
</feature>
<evidence type="ECO:0000256" key="8">
    <source>
        <dbReference type="ARBA" id="ARBA00039490"/>
    </source>
</evidence>
<dbReference type="Pfam" id="PF00096">
    <property type="entry name" value="zf-C2H2"/>
    <property type="match status" value="1"/>
</dbReference>
<dbReference type="SUPFAM" id="SSF57667">
    <property type="entry name" value="beta-beta-alpha zinc fingers"/>
    <property type="match status" value="2"/>
</dbReference>
<feature type="compositionally biased region" description="Polar residues" evidence="10">
    <location>
        <begin position="735"/>
        <end position="759"/>
    </location>
</feature>
<feature type="compositionally biased region" description="Basic and acidic residues" evidence="10">
    <location>
        <begin position="55"/>
        <end position="65"/>
    </location>
</feature>
<evidence type="ECO:0000256" key="4">
    <source>
        <dbReference type="ARBA" id="ARBA00022771"/>
    </source>
</evidence>
<dbReference type="EMBL" id="JAKWBI020000117">
    <property type="protein sequence ID" value="KAJ2902276.1"/>
    <property type="molecule type" value="Genomic_DNA"/>
</dbReference>
<feature type="domain" description="C2H2-type" evidence="11">
    <location>
        <begin position="503"/>
        <end position="532"/>
    </location>
</feature>
<feature type="region of interest" description="Disordered" evidence="10">
    <location>
        <begin position="268"/>
        <end position="331"/>
    </location>
</feature>
<feature type="compositionally biased region" description="Low complexity" evidence="10">
    <location>
        <begin position="77"/>
        <end position="87"/>
    </location>
</feature>
<evidence type="ECO:0000256" key="2">
    <source>
        <dbReference type="ARBA" id="ARBA00022723"/>
    </source>
</evidence>
<dbReference type="SMART" id="SM00355">
    <property type="entry name" value="ZnF_C2H2"/>
    <property type="match status" value="2"/>
</dbReference>
<gene>
    <name evidence="12" type="ORF">MKZ38_000742</name>
</gene>
<dbReference type="PROSITE" id="PS00028">
    <property type="entry name" value="ZINC_FINGER_C2H2_1"/>
    <property type="match status" value="2"/>
</dbReference>
<dbReference type="AlphaFoldDB" id="A0AAD5RR23"/>
<dbReference type="InterPro" id="IPR013087">
    <property type="entry name" value="Znf_C2H2_type"/>
</dbReference>
<dbReference type="GO" id="GO:0005634">
    <property type="term" value="C:nucleus"/>
    <property type="evidence" value="ECO:0007669"/>
    <property type="project" value="UniProtKB-SubCell"/>
</dbReference>
<dbReference type="FunFam" id="3.30.160.60:FF:000340">
    <property type="entry name" value="zinc finger protein 473 isoform X1"/>
    <property type="match status" value="1"/>
</dbReference>
<keyword evidence="5" id="KW-0862">Zinc</keyword>
<evidence type="ECO:0000256" key="5">
    <source>
        <dbReference type="ARBA" id="ARBA00022833"/>
    </source>
</evidence>
<feature type="compositionally biased region" description="Low complexity" evidence="10">
    <location>
        <begin position="624"/>
        <end position="638"/>
    </location>
</feature>
<feature type="compositionally biased region" description="Low complexity" evidence="10">
    <location>
        <begin position="289"/>
        <end position="305"/>
    </location>
</feature>
<feature type="domain" description="C2H2-type" evidence="11">
    <location>
        <begin position="533"/>
        <end position="560"/>
    </location>
</feature>
<evidence type="ECO:0000256" key="1">
    <source>
        <dbReference type="ARBA" id="ARBA00004123"/>
    </source>
</evidence>
<comment type="subcellular location">
    <subcellularLocation>
        <location evidence="1">Nucleus</location>
    </subcellularLocation>
</comment>
<dbReference type="PANTHER" id="PTHR24406">
    <property type="entry name" value="TRANSCRIPTIONAL REPRESSOR CTCFL-RELATED"/>
    <property type="match status" value="1"/>
</dbReference>
<proteinExistence type="inferred from homology"/>
<protein>
    <recommendedName>
        <fullName evidence="8">pH-response transcription factor pacC/RIM101</fullName>
    </recommendedName>
</protein>